<proteinExistence type="predicted"/>
<evidence type="ECO:0000313" key="1">
    <source>
        <dbReference type="EMBL" id="KAF9654111.1"/>
    </source>
</evidence>
<dbReference type="Proteomes" id="UP000886501">
    <property type="component" value="Unassembled WGS sequence"/>
</dbReference>
<name>A0ACB6ZWT3_THEGA</name>
<keyword evidence="2" id="KW-1185">Reference proteome</keyword>
<reference evidence="1" key="2">
    <citation type="journal article" date="2020" name="Nat. Commun.">
        <title>Large-scale genome sequencing of mycorrhizal fungi provides insights into the early evolution of symbiotic traits.</title>
        <authorList>
            <person name="Miyauchi S."/>
            <person name="Kiss E."/>
            <person name="Kuo A."/>
            <person name="Drula E."/>
            <person name="Kohler A."/>
            <person name="Sanchez-Garcia M."/>
            <person name="Morin E."/>
            <person name="Andreopoulos B."/>
            <person name="Barry K.W."/>
            <person name="Bonito G."/>
            <person name="Buee M."/>
            <person name="Carver A."/>
            <person name="Chen C."/>
            <person name="Cichocki N."/>
            <person name="Clum A."/>
            <person name="Culley D."/>
            <person name="Crous P.W."/>
            <person name="Fauchery L."/>
            <person name="Girlanda M."/>
            <person name="Hayes R.D."/>
            <person name="Keri Z."/>
            <person name="LaButti K."/>
            <person name="Lipzen A."/>
            <person name="Lombard V."/>
            <person name="Magnuson J."/>
            <person name="Maillard F."/>
            <person name="Murat C."/>
            <person name="Nolan M."/>
            <person name="Ohm R.A."/>
            <person name="Pangilinan J."/>
            <person name="Pereira M.F."/>
            <person name="Perotto S."/>
            <person name="Peter M."/>
            <person name="Pfister S."/>
            <person name="Riley R."/>
            <person name="Sitrit Y."/>
            <person name="Stielow J.B."/>
            <person name="Szollosi G."/>
            <person name="Zifcakova L."/>
            <person name="Stursova M."/>
            <person name="Spatafora J.W."/>
            <person name="Tedersoo L."/>
            <person name="Vaario L.M."/>
            <person name="Yamada A."/>
            <person name="Yan M."/>
            <person name="Wang P."/>
            <person name="Xu J."/>
            <person name="Bruns T."/>
            <person name="Baldrian P."/>
            <person name="Vilgalys R."/>
            <person name="Dunand C."/>
            <person name="Henrissat B."/>
            <person name="Grigoriev I.V."/>
            <person name="Hibbett D."/>
            <person name="Nagy L.G."/>
            <person name="Martin F.M."/>
        </authorList>
    </citation>
    <scope>NUCLEOTIDE SEQUENCE</scope>
    <source>
        <strain evidence="1">P2</strain>
    </source>
</reference>
<dbReference type="EMBL" id="MU117961">
    <property type="protein sequence ID" value="KAF9654111.1"/>
    <property type="molecule type" value="Genomic_DNA"/>
</dbReference>
<protein>
    <submittedName>
        <fullName evidence="1">Uncharacterized protein</fullName>
    </submittedName>
</protein>
<comment type="caution">
    <text evidence="1">The sequence shown here is derived from an EMBL/GenBank/DDBJ whole genome shotgun (WGS) entry which is preliminary data.</text>
</comment>
<reference evidence="1" key="1">
    <citation type="submission" date="2019-10" db="EMBL/GenBank/DDBJ databases">
        <authorList>
            <consortium name="DOE Joint Genome Institute"/>
            <person name="Kuo A."/>
            <person name="Miyauchi S."/>
            <person name="Kiss E."/>
            <person name="Drula E."/>
            <person name="Kohler A."/>
            <person name="Sanchez-Garcia M."/>
            <person name="Andreopoulos B."/>
            <person name="Barry K.W."/>
            <person name="Bonito G."/>
            <person name="Buee M."/>
            <person name="Carver A."/>
            <person name="Chen C."/>
            <person name="Cichocki N."/>
            <person name="Clum A."/>
            <person name="Culley D."/>
            <person name="Crous P.W."/>
            <person name="Fauchery L."/>
            <person name="Girlanda M."/>
            <person name="Hayes R."/>
            <person name="Keri Z."/>
            <person name="Labutti K."/>
            <person name="Lipzen A."/>
            <person name="Lombard V."/>
            <person name="Magnuson J."/>
            <person name="Maillard F."/>
            <person name="Morin E."/>
            <person name="Murat C."/>
            <person name="Nolan M."/>
            <person name="Ohm R."/>
            <person name="Pangilinan J."/>
            <person name="Pereira M."/>
            <person name="Perotto S."/>
            <person name="Peter M."/>
            <person name="Riley R."/>
            <person name="Sitrit Y."/>
            <person name="Stielow B."/>
            <person name="Szollosi G."/>
            <person name="Zifcakova L."/>
            <person name="Stursova M."/>
            <person name="Spatafora J.W."/>
            <person name="Tedersoo L."/>
            <person name="Vaario L.-M."/>
            <person name="Yamada A."/>
            <person name="Yan M."/>
            <person name="Wang P."/>
            <person name="Xu J."/>
            <person name="Bruns T."/>
            <person name="Baldrian P."/>
            <person name="Vilgalys R."/>
            <person name="Henrissat B."/>
            <person name="Grigoriev I.V."/>
            <person name="Hibbett D."/>
            <person name="Nagy L.G."/>
            <person name="Martin F.M."/>
        </authorList>
    </citation>
    <scope>NUCLEOTIDE SEQUENCE</scope>
    <source>
        <strain evidence="1">P2</strain>
    </source>
</reference>
<gene>
    <name evidence="1" type="ORF">BDM02DRAFT_3086100</name>
</gene>
<evidence type="ECO:0000313" key="2">
    <source>
        <dbReference type="Proteomes" id="UP000886501"/>
    </source>
</evidence>
<accession>A0ACB6ZWT3</accession>
<sequence>MADNAARPLNVTDALTYLDLVKNRFRERPEVYNQFLDIMKEFKGQTIDTPGVIQRVSMLFHGHSELIGGFNTFLPPGYRIEISSDPRQDVITVTTPMGSLSVNASNLRPITPQSVTPVRIPPPFREMSPPPNAMTAPPYSPSGLRAPAQTPNDAAVSILGSMSGRATKDHLQSSSSSSLLAGGPGQAGEFNHAIQYLKKIKLRYSDDQATYKTFLEILQTYQKEQRHSHDNPVYAQVQVLFKDAPDLLEEFKDFLPEALSTQPPPSGLVGIISQQNGAWNPPSDTQQPEKPAKSTNRRKKRAAEKEISTKAAPSRATKKPKYAHKSEPQSPSFAQYQVPPSPQMSNMSMHHPAYTVLHPSAQQSQHIHPHQHQQQHPLSTHAIQPSMAAYIPNGVPPAAQEELAFFDRAKKFLDQREAYDDFLKLLSLYTKDILGIKDLVLKVDELFNGDADLCTQFRVLIEWDDDRDGQGMGNVERGPPGSLRMGPPGALSAAPVDDGLGPSYRRCPDSELRLACSGRDELCRSVLNDEWVSHPTWASEESGFVAHKKNTYEEALHKSEEERHEYQVHLDSLVRTISIFEPLNARVEEMTNEERNSWRLKADFGGPSKWIYHKTIKKIYGRDSGTEVIQALQDCPGVAVPVVLNRLKQKEDDWRRAMREWGRMWKEVDAKNFYKSLDHQGLIFKSNDKKAITAKHLVNDVETVKLEQKERLEAESRRDRHQRKRVHGVFKSLGFQLDYPFTDTSVLHDCLKLVYSYLDHNPSQYSSQERRSVEKFLQSFIPTFCYLPVTEFSHGFEPMDEDPPLGPASNDGEGKIVGEASQEAVDSKSSSSRKASTNEELTSSLSENKQPAKVPPCETWIRESVQNGSGGQEAGKAVISRRPFFANTTFYTLLRLIQACIGLLYFRLNTCKEIGAKLAASNHKELASNPVAVQLGLDEPLGPPGVLNQATETFSRGQPDENVLYLYLLDACEKVFENELDQATFEEHMRWFFGTKAYYLFTLDKVVIAIIKQIQTIEADSKCQELWELLQWTRRQESVAIHDLIAYRREAEQHVGSDENLYRFEWDGRLKALRIQLISDEDPSVDEDEGGSGRWREYVASYVSKHPTEWISTSDGKKMSGGEPFLSRYSIIRNLVSRDEEGVRIESVGDLAVRIVGGKYKILYEAGTEHTLRRVMGAAELAQLEQKARQRREERRQSRWFE</sequence>
<organism evidence="1 2">
    <name type="scientific">Thelephora ganbajun</name>
    <name type="common">Ganba fungus</name>
    <dbReference type="NCBI Taxonomy" id="370292"/>
    <lineage>
        <taxon>Eukaryota</taxon>
        <taxon>Fungi</taxon>
        <taxon>Dikarya</taxon>
        <taxon>Basidiomycota</taxon>
        <taxon>Agaricomycotina</taxon>
        <taxon>Agaricomycetes</taxon>
        <taxon>Thelephorales</taxon>
        <taxon>Thelephoraceae</taxon>
        <taxon>Thelephora</taxon>
    </lineage>
</organism>